<dbReference type="EMBL" id="JAKKFD010000053">
    <property type="protein sequence ID" value="MCG5446528.1"/>
    <property type="molecule type" value="Genomic_DNA"/>
</dbReference>
<evidence type="ECO:0008006" key="4">
    <source>
        <dbReference type="Google" id="ProtNLM"/>
    </source>
</evidence>
<dbReference type="Proteomes" id="UP001201629">
    <property type="component" value="Unassembled WGS sequence"/>
</dbReference>
<name>A0ABS9N9L0_9ACTN</name>
<keyword evidence="3" id="KW-1185">Reference proteome</keyword>
<dbReference type="Gene3D" id="3.40.50.1580">
    <property type="entry name" value="Nucleoside phosphorylase domain"/>
    <property type="match status" value="1"/>
</dbReference>
<evidence type="ECO:0000313" key="3">
    <source>
        <dbReference type="Proteomes" id="UP001201629"/>
    </source>
</evidence>
<gene>
    <name evidence="2" type="ORF">NIE79_005227</name>
</gene>
<feature type="region of interest" description="Disordered" evidence="1">
    <location>
        <begin position="476"/>
        <end position="498"/>
    </location>
</feature>
<sequence>MEGSIGPDSDWALISDEQREMLRRWATVKSATITREEWLGDGTSGVPVAVATIRMPHLTRHKVILRFYERDSREIKRALLAQDQSPFCKKHIPQVETVTVAREGPIAYFDVAGQDSAVWRPLVEAMDRPDLPAHLQGMITSILRDWNTPPPPGSDVWEGTAEGYLARMIHGWSHPRSDPGARLLRWASENGIAATQERLPWSRKALLNPLAVLGADPNSSRRLHFLAGRAHGDLNVRNIFLKIDSELDGTDYQLIDLGGFDSHSPLARDPMHLLLSITAEWIRDYLIINDNTGPALINALLDPTGTRLPQSNDFKGHREISNAIHQAGREVASAHGFGGEWTAQTMLSLAGCALLFADRDLRMRDEQVARTWFFTLAASALDRYFELAPAARPDTARLAQEQGPQAVPEPVGPAESQAATESCSTIAHLLNKRTRSASGLHPEQLALLLADYGSRAPLLTEDRRVKLAAAAMGAFSPPSVTSAPRVPRPRRTDVVRSHPDGQEVDVAVLTTDAAEFRAVLAAFGATAVDSNADREGSRRVAVEAPRLGRPLSVQIVRVPERLRHGGPSTAFGPIEELVPHACVLVGSARGHRRRRLGDVVVPAWVGRYTHTQAGIITPAAPVRIPEHIRTLLAYYEGAPTLFEDLAARFLRSVPGDAPPRIVPRVVLGDAVAVASGDPELLDSVTPDDLHGEDPRLEAVDTESYEFGTRNAGRLWAVLRGIVVDSTDDAQKFLAAGVAAACLRDFLEHDYLPTAAYRSAVS</sequence>
<comment type="caution">
    <text evidence="2">The sequence shown here is derived from an EMBL/GenBank/DDBJ whole genome shotgun (WGS) entry which is preliminary data.</text>
</comment>
<reference evidence="2 3" key="1">
    <citation type="submission" date="2022-01" db="EMBL/GenBank/DDBJ databases">
        <authorList>
            <person name="Riesco R."/>
            <person name="Trujillo M.E."/>
        </authorList>
    </citation>
    <scope>NUCLEOTIDE SEQUENCE [LARGE SCALE GENOMIC DNA]</scope>
    <source>
        <strain evidence="2 3">NIE79</strain>
    </source>
</reference>
<evidence type="ECO:0000313" key="2">
    <source>
        <dbReference type="EMBL" id="MCG5446528.1"/>
    </source>
</evidence>
<accession>A0ABS9N9L0</accession>
<proteinExistence type="predicted"/>
<dbReference type="InterPro" id="IPR035994">
    <property type="entry name" value="Nucleoside_phosphorylase_sf"/>
</dbReference>
<dbReference type="RefSeq" id="WP_238681438.1">
    <property type="nucleotide sequence ID" value="NZ_JAKKFD010000053.1"/>
</dbReference>
<protein>
    <recommendedName>
        <fullName evidence="4">Aminoglycoside phosphotransferase domain-containing protein</fullName>
    </recommendedName>
</protein>
<organism evidence="2 3">
    <name type="scientific">Micromonospora trifolii</name>
    <dbReference type="NCBI Taxonomy" id="2911208"/>
    <lineage>
        <taxon>Bacteria</taxon>
        <taxon>Bacillati</taxon>
        <taxon>Actinomycetota</taxon>
        <taxon>Actinomycetes</taxon>
        <taxon>Micromonosporales</taxon>
        <taxon>Micromonosporaceae</taxon>
        <taxon>Micromonospora</taxon>
    </lineage>
</organism>
<evidence type="ECO:0000256" key="1">
    <source>
        <dbReference type="SAM" id="MobiDB-lite"/>
    </source>
</evidence>